<keyword evidence="2" id="KW-1185">Reference proteome</keyword>
<comment type="caution">
    <text evidence="1">The sequence shown here is derived from an EMBL/GenBank/DDBJ whole genome shotgun (WGS) entry which is preliminary data.</text>
</comment>
<evidence type="ECO:0000313" key="1">
    <source>
        <dbReference type="EMBL" id="KAH7931263.1"/>
    </source>
</evidence>
<protein>
    <submittedName>
        <fullName evidence="1">Uncharacterized protein</fullName>
    </submittedName>
</protein>
<organism evidence="1 2">
    <name type="scientific">Leucogyrophana mollusca</name>
    <dbReference type="NCBI Taxonomy" id="85980"/>
    <lineage>
        <taxon>Eukaryota</taxon>
        <taxon>Fungi</taxon>
        <taxon>Dikarya</taxon>
        <taxon>Basidiomycota</taxon>
        <taxon>Agaricomycotina</taxon>
        <taxon>Agaricomycetes</taxon>
        <taxon>Agaricomycetidae</taxon>
        <taxon>Boletales</taxon>
        <taxon>Boletales incertae sedis</taxon>
        <taxon>Leucogyrophana</taxon>
    </lineage>
</organism>
<proteinExistence type="predicted"/>
<dbReference type="EMBL" id="MU266327">
    <property type="protein sequence ID" value="KAH7931263.1"/>
    <property type="molecule type" value="Genomic_DNA"/>
</dbReference>
<accession>A0ACB8C0W2</accession>
<name>A0ACB8C0W2_9AGAM</name>
<dbReference type="Proteomes" id="UP000790709">
    <property type="component" value="Unassembled WGS sequence"/>
</dbReference>
<reference evidence="1" key="1">
    <citation type="journal article" date="2021" name="New Phytol.">
        <title>Evolutionary innovations through gain and loss of genes in the ectomycorrhizal Boletales.</title>
        <authorList>
            <person name="Wu G."/>
            <person name="Miyauchi S."/>
            <person name="Morin E."/>
            <person name="Kuo A."/>
            <person name="Drula E."/>
            <person name="Varga T."/>
            <person name="Kohler A."/>
            <person name="Feng B."/>
            <person name="Cao Y."/>
            <person name="Lipzen A."/>
            <person name="Daum C."/>
            <person name="Hundley H."/>
            <person name="Pangilinan J."/>
            <person name="Johnson J."/>
            <person name="Barry K."/>
            <person name="LaButti K."/>
            <person name="Ng V."/>
            <person name="Ahrendt S."/>
            <person name="Min B."/>
            <person name="Choi I.G."/>
            <person name="Park H."/>
            <person name="Plett J.M."/>
            <person name="Magnuson J."/>
            <person name="Spatafora J.W."/>
            <person name="Nagy L.G."/>
            <person name="Henrissat B."/>
            <person name="Grigoriev I.V."/>
            <person name="Yang Z.L."/>
            <person name="Xu J."/>
            <person name="Martin F.M."/>
        </authorList>
    </citation>
    <scope>NUCLEOTIDE SEQUENCE</scope>
    <source>
        <strain evidence="1">KUC20120723A-06</strain>
    </source>
</reference>
<gene>
    <name evidence="1" type="ORF">BV22DRAFT_8306</name>
</gene>
<sequence length="148" mass="16484">MVISNPTQLIDEFKKSGEFDRLRRELLTEFQNSDRIGAFKSRVEDIARQRLASDQKLQSMPHDAVHRELMGEMDRYPIVERAVTDAPLLSDPSFTAAIRSSIQRILEEAKKSSSRSPANTDAKDTGVADPTINVISMNSSSTGQETST</sequence>
<evidence type="ECO:0000313" key="2">
    <source>
        <dbReference type="Proteomes" id="UP000790709"/>
    </source>
</evidence>